<evidence type="ECO:0000313" key="9">
    <source>
        <dbReference type="EMBL" id="ROS01791.1"/>
    </source>
</evidence>
<comment type="function">
    <text evidence="8">Nucleotidyltransferase involved in the post-translational modification of proteins. It can catalyze the addition of adenosine monophosphate (AMP) or uridine monophosphate (UMP) to a protein, resulting in modifications known as AMPylation and UMPylation.</text>
</comment>
<name>A0A3N2DPQ5_9GAMM</name>
<dbReference type="PANTHER" id="PTHR32057">
    <property type="entry name" value="PROTEIN ADENYLYLTRANSFERASE SELO, MITOCHONDRIAL"/>
    <property type="match status" value="1"/>
</dbReference>
<reference evidence="9 10" key="1">
    <citation type="submission" date="2018-11" db="EMBL/GenBank/DDBJ databases">
        <title>Genomic Encyclopedia of Type Strains, Phase IV (KMG-IV): sequencing the most valuable type-strain genomes for metagenomic binning, comparative biology and taxonomic classification.</title>
        <authorList>
            <person name="Goeker M."/>
        </authorList>
    </citation>
    <scope>NUCLEOTIDE SEQUENCE [LARGE SCALE GENOMIC DNA]</scope>
    <source>
        <strain evidence="9 10">DSM 100316</strain>
    </source>
</reference>
<dbReference type="AlphaFoldDB" id="A0A3N2DPQ5"/>
<dbReference type="EC" id="2.7.7.-" evidence="8"/>
<comment type="similarity">
    <text evidence="1 8">Belongs to the SELO family.</text>
</comment>
<evidence type="ECO:0000256" key="5">
    <source>
        <dbReference type="ARBA" id="ARBA00022741"/>
    </source>
</evidence>
<comment type="catalytic activity">
    <reaction evidence="8">
        <text>L-threonyl-[protein] + ATP = 3-O-(5'-adenylyl)-L-threonyl-[protein] + diphosphate</text>
        <dbReference type="Rhea" id="RHEA:54292"/>
        <dbReference type="Rhea" id="RHEA-COMP:11060"/>
        <dbReference type="Rhea" id="RHEA-COMP:13847"/>
        <dbReference type="ChEBI" id="CHEBI:30013"/>
        <dbReference type="ChEBI" id="CHEBI:30616"/>
        <dbReference type="ChEBI" id="CHEBI:33019"/>
        <dbReference type="ChEBI" id="CHEBI:138113"/>
        <dbReference type="EC" id="2.7.7.108"/>
    </reaction>
</comment>
<organism evidence="9 10">
    <name type="scientific">Sinobacterium caligoides</name>
    <dbReference type="NCBI Taxonomy" id="933926"/>
    <lineage>
        <taxon>Bacteria</taxon>
        <taxon>Pseudomonadati</taxon>
        <taxon>Pseudomonadota</taxon>
        <taxon>Gammaproteobacteria</taxon>
        <taxon>Cellvibrionales</taxon>
        <taxon>Spongiibacteraceae</taxon>
        <taxon>Sinobacterium</taxon>
    </lineage>
</organism>
<evidence type="ECO:0000256" key="7">
    <source>
        <dbReference type="ARBA" id="ARBA00022842"/>
    </source>
</evidence>
<comment type="catalytic activity">
    <reaction evidence="8">
        <text>L-histidyl-[protein] + UTP = N(tele)-(5'-uridylyl)-L-histidyl-[protein] + diphosphate</text>
        <dbReference type="Rhea" id="RHEA:83891"/>
        <dbReference type="Rhea" id="RHEA-COMP:9745"/>
        <dbReference type="Rhea" id="RHEA-COMP:20239"/>
        <dbReference type="ChEBI" id="CHEBI:29979"/>
        <dbReference type="ChEBI" id="CHEBI:33019"/>
        <dbReference type="ChEBI" id="CHEBI:46398"/>
        <dbReference type="ChEBI" id="CHEBI:233474"/>
    </reaction>
</comment>
<keyword evidence="3 8" id="KW-0548">Nucleotidyltransferase</keyword>
<feature type="binding site" evidence="8">
    <location>
        <position position="258"/>
    </location>
    <ligand>
        <name>ATP</name>
        <dbReference type="ChEBI" id="CHEBI:30616"/>
    </ligand>
</feature>
<gene>
    <name evidence="8" type="primary">ydiU</name>
    <name evidence="8" type="synonym">selO</name>
    <name evidence="9" type="ORF">EDC56_2239</name>
</gene>
<feature type="binding site" evidence="8">
    <location>
        <position position="85"/>
    </location>
    <ligand>
        <name>ATP</name>
        <dbReference type="ChEBI" id="CHEBI:30616"/>
    </ligand>
</feature>
<keyword evidence="2 8" id="KW-0808">Transferase</keyword>
<feature type="binding site" evidence="8">
    <location>
        <position position="178"/>
    </location>
    <ligand>
        <name>ATP</name>
        <dbReference type="ChEBI" id="CHEBI:30616"/>
    </ligand>
</feature>
<dbReference type="PANTHER" id="PTHR32057:SF14">
    <property type="entry name" value="PROTEIN ADENYLYLTRANSFERASE SELO, MITOCHONDRIAL"/>
    <property type="match status" value="1"/>
</dbReference>
<dbReference type="InterPro" id="IPR003846">
    <property type="entry name" value="SelO"/>
</dbReference>
<keyword evidence="4 8" id="KW-0479">Metal-binding</keyword>
<evidence type="ECO:0000256" key="6">
    <source>
        <dbReference type="ARBA" id="ARBA00022840"/>
    </source>
</evidence>
<proteinExistence type="inferred from homology"/>
<dbReference type="RefSeq" id="WP_123712550.1">
    <property type="nucleotide sequence ID" value="NZ_RKHR01000004.1"/>
</dbReference>
<feature type="binding site" evidence="8">
    <location>
        <position position="88"/>
    </location>
    <ligand>
        <name>ATP</name>
        <dbReference type="ChEBI" id="CHEBI:30616"/>
    </ligand>
</feature>
<protein>
    <recommendedName>
        <fullName evidence="8">Protein nucleotidyltransferase YdiU</fullName>
        <ecNumber evidence="8">2.7.7.-</ecNumber>
    </recommendedName>
    <alternativeName>
        <fullName evidence="8">Protein adenylyltransferase YdiU</fullName>
        <ecNumber evidence="8">2.7.7.108</ecNumber>
    </alternativeName>
    <alternativeName>
        <fullName evidence="8">Protein uridylyltransferase YdiU</fullName>
        <ecNumber evidence="8">2.7.7.-</ecNumber>
    </alternativeName>
</protein>
<feature type="binding site" evidence="8">
    <location>
        <position position="171"/>
    </location>
    <ligand>
        <name>ATP</name>
        <dbReference type="ChEBI" id="CHEBI:30616"/>
    </ligand>
</feature>
<comment type="caution">
    <text evidence="9">The sequence shown here is derived from an EMBL/GenBank/DDBJ whole genome shotgun (WGS) entry which is preliminary data.</text>
</comment>
<keyword evidence="6 8" id="KW-0067">ATP-binding</keyword>
<comment type="cofactor">
    <cofactor evidence="8">
        <name>Mg(2+)</name>
        <dbReference type="ChEBI" id="CHEBI:18420"/>
    </cofactor>
    <cofactor evidence="8">
        <name>Mn(2+)</name>
        <dbReference type="ChEBI" id="CHEBI:29035"/>
    </cofactor>
</comment>
<dbReference type="OrthoDB" id="9776281at2"/>
<dbReference type="EC" id="2.7.7.108" evidence="8"/>
<dbReference type="GO" id="GO:0030145">
    <property type="term" value="F:manganese ion binding"/>
    <property type="evidence" value="ECO:0007669"/>
    <property type="project" value="UniProtKB-UniRule"/>
</dbReference>
<dbReference type="Proteomes" id="UP000275394">
    <property type="component" value="Unassembled WGS sequence"/>
</dbReference>
<dbReference type="EMBL" id="RKHR01000004">
    <property type="protein sequence ID" value="ROS01791.1"/>
    <property type="molecule type" value="Genomic_DNA"/>
</dbReference>
<accession>A0A3N2DPQ5</accession>
<feature type="binding site" evidence="8">
    <location>
        <position position="87"/>
    </location>
    <ligand>
        <name>ATP</name>
        <dbReference type="ChEBI" id="CHEBI:30616"/>
    </ligand>
</feature>
<keyword evidence="8" id="KW-0464">Manganese</keyword>
<evidence type="ECO:0000256" key="3">
    <source>
        <dbReference type="ARBA" id="ARBA00022695"/>
    </source>
</evidence>
<feature type="binding site" evidence="8">
    <location>
        <position position="258"/>
    </location>
    <ligand>
        <name>Mg(2+)</name>
        <dbReference type="ChEBI" id="CHEBI:18420"/>
    </ligand>
</feature>
<keyword evidence="7 8" id="KW-0460">Magnesium</keyword>
<dbReference type="GO" id="GO:0070733">
    <property type="term" value="F:AMPylase activity"/>
    <property type="evidence" value="ECO:0007669"/>
    <property type="project" value="UniProtKB-EC"/>
</dbReference>
<dbReference type="Pfam" id="PF02696">
    <property type="entry name" value="SelO"/>
    <property type="match status" value="1"/>
</dbReference>
<sequence>MDFANTYVALGERFYQRSEPTPVSSPTLLLWNTRLAEQLSLRQKPASDAEALAAIFSGNTLPKGAEPIASAYAGHQFGNFNPQLGDGRAHLLGELLDDQGCRWDLQLKGSGRSAFSRNGDGRCAIGPAVREFIMSEAMQALGVPTTQCLAVVTTGESVYRKTAEPGAVVTRVASSHIRLGTFQYFAARGDRESLTKLADYTIDRHYPEVRELAGNDHVLLLDKVIEKQITLVVAWMRVGFIHGVMNTDNTAICGDTIDFGPCAMMGVYDPQTVYSSIDTSGRYAFGSQPDIAHWNMVRFAECILALYEQGDEAIFQQVEPLISDFPRRFQQQYMAMMAAKFGMAIAEPDDDKLIRSLLDSFSQRQVDYTIGFDRLTESLQSEAAADQAAELLGSAFPAWRQRLARQATTDDEVYVLMRGQNPRLIPRNHLMEQVLQSCTESGQATAAEPFLEALRSPYEETPQTAKYQSVDEDFDRGYRTFCGT</sequence>
<dbReference type="NCBIfam" id="NF000658">
    <property type="entry name" value="PRK00029.1"/>
    <property type="match status" value="1"/>
</dbReference>
<feature type="binding site" evidence="8">
    <location>
        <position position="120"/>
    </location>
    <ligand>
        <name>ATP</name>
        <dbReference type="ChEBI" id="CHEBI:30616"/>
    </ligand>
</feature>
<feature type="binding site" evidence="8">
    <location>
        <position position="121"/>
    </location>
    <ligand>
        <name>ATP</name>
        <dbReference type="ChEBI" id="CHEBI:30616"/>
    </ligand>
</feature>
<comment type="catalytic activity">
    <reaction evidence="8">
        <text>L-seryl-[protein] + ATP = 3-O-(5'-adenylyl)-L-seryl-[protein] + diphosphate</text>
        <dbReference type="Rhea" id="RHEA:58120"/>
        <dbReference type="Rhea" id="RHEA-COMP:9863"/>
        <dbReference type="Rhea" id="RHEA-COMP:15073"/>
        <dbReference type="ChEBI" id="CHEBI:29999"/>
        <dbReference type="ChEBI" id="CHEBI:30616"/>
        <dbReference type="ChEBI" id="CHEBI:33019"/>
        <dbReference type="ChEBI" id="CHEBI:142516"/>
        <dbReference type="EC" id="2.7.7.108"/>
    </reaction>
</comment>
<feature type="active site" description="Proton acceptor" evidence="8">
    <location>
        <position position="248"/>
    </location>
</feature>
<dbReference type="GO" id="GO:0005524">
    <property type="term" value="F:ATP binding"/>
    <property type="evidence" value="ECO:0007669"/>
    <property type="project" value="UniProtKB-UniRule"/>
</dbReference>
<comment type="catalytic activity">
    <reaction evidence="8">
        <text>L-tyrosyl-[protein] + UTP = O-(5'-uridylyl)-L-tyrosyl-[protein] + diphosphate</text>
        <dbReference type="Rhea" id="RHEA:83887"/>
        <dbReference type="Rhea" id="RHEA-COMP:10136"/>
        <dbReference type="Rhea" id="RHEA-COMP:20238"/>
        <dbReference type="ChEBI" id="CHEBI:33019"/>
        <dbReference type="ChEBI" id="CHEBI:46398"/>
        <dbReference type="ChEBI" id="CHEBI:46858"/>
        <dbReference type="ChEBI" id="CHEBI:90602"/>
    </reaction>
</comment>
<keyword evidence="5 8" id="KW-0547">Nucleotide-binding</keyword>
<evidence type="ECO:0000256" key="1">
    <source>
        <dbReference type="ARBA" id="ARBA00009747"/>
    </source>
</evidence>
<evidence type="ECO:0000256" key="4">
    <source>
        <dbReference type="ARBA" id="ARBA00022723"/>
    </source>
</evidence>
<comment type="catalytic activity">
    <reaction evidence="8">
        <text>L-tyrosyl-[protein] + ATP = O-(5'-adenylyl)-L-tyrosyl-[protein] + diphosphate</text>
        <dbReference type="Rhea" id="RHEA:54288"/>
        <dbReference type="Rhea" id="RHEA-COMP:10136"/>
        <dbReference type="Rhea" id="RHEA-COMP:13846"/>
        <dbReference type="ChEBI" id="CHEBI:30616"/>
        <dbReference type="ChEBI" id="CHEBI:33019"/>
        <dbReference type="ChEBI" id="CHEBI:46858"/>
        <dbReference type="ChEBI" id="CHEBI:83624"/>
        <dbReference type="EC" id="2.7.7.108"/>
    </reaction>
</comment>
<evidence type="ECO:0000256" key="8">
    <source>
        <dbReference type="HAMAP-Rule" id="MF_00692"/>
    </source>
</evidence>
<feature type="binding site" evidence="8">
    <location>
        <position position="249"/>
    </location>
    <ligand>
        <name>Mg(2+)</name>
        <dbReference type="ChEBI" id="CHEBI:18420"/>
    </ligand>
</feature>
<keyword evidence="10" id="KW-1185">Reference proteome</keyword>
<evidence type="ECO:0000256" key="2">
    <source>
        <dbReference type="ARBA" id="ARBA00022679"/>
    </source>
</evidence>
<dbReference type="GO" id="GO:0000287">
    <property type="term" value="F:magnesium ion binding"/>
    <property type="evidence" value="ECO:0007669"/>
    <property type="project" value="UniProtKB-UniRule"/>
</dbReference>
<comment type="catalytic activity">
    <reaction evidence="8">
        <text>L-seryl-[protein] + UTP = O-(5'-uridylyl)-L-seryl-[protein] + diphosphate</text>
        <dbReference type="Rhea" id="RHEA:64604"/>
        <dbReference type="Rhea" id="RHEA-COMP:9863"/>
        <dbReference type="Rhea" id="RHEA-COMP:16635"/>
        <dbReference type="ChEBI" id="CHEBI:29999"/>
        <dbReference type="ChEBI" id="CHEBI:33019"/>
        <dbReference type="ChEBI" id="CHEBI:46398"/>
        <dbReference type="ChEBI" id="CHEBI:156051"/>
    </reaction>
</comment>
<dbReference type="HAMAP" id="MF_00692">
    <property type="entry name" value="SelO"/>
    <property type="match status" value="1"/>
</dbReference>
<evidence type="ECO:0000313" key="10">
    <source>
        <dbReference type="Proteomes" id="UP000275394"/>
    </source>
</evidence>
<feature type="binding site" evidence="8">
    <location>
        <position position="108"/>
    </location>
    <ligand>
        <name>ATP</name>
        <dbReference type="ChEBI" id="CHEBI:30616"/>
    </ligand>
</feature>